<dbReference type="RefSeq" id="WP_012548472.1">
    <property type="nucleotide sequence ID" value="NZ_VTFL01000001.1"/>
</dbReference>
<dbReference type="AlphaFoldDB" id="A0A7C3PS76"/>
<sequence length="181" mass="20829">MKRIIFIGLLVLLGLIVWGASYYFVPLEKEVENVSSEKAGIYAEKVYLKGRNEGNLSWEVSADKLNIDLLYKHFVFEGDVKGKVYRDKNLSLLITTKKAEIDRDKNILKIPTELYFETEDGFKGIAPEGIWYFDSGIFMSTKGRVKFEKVGEFKAEADMFRFDTNKGKAEFEGNVVIETYY</sequence>
<evidence type="ECO:0008006" key="2">
    <source>
        <dbReference type="Google" id="ProtNLM"/>
    </source>
</evidence>
<organism evidence="1">
    <name type="scientific">Dictyoglomus thermophilum</name>
    <dbReference type="NCBI Taxonomy" id="14"/>
    <lineage>
        <taxon>Bacteria</taxon>
        <taxon>Pseudomonadati</taxon>
        <taxon>Dictyoglomota</taxon>
        <taxon>Dictyoglomia</taxon>
        <taxon>Dictyoglomales</taxon>
        <taxon>Dictyoglomaceae</taxon>
        <taxon>Dictyoglomus</taxon>
    </lineage>
</organism>
<protein>
    <recommendedName>
        <fullName evidence="2">LPS export ABC transporter periplasmic protein LptC</fullName>
    </recommendedName>
</protein>
<name>A0A7C3PS76_DICTH</name>
<accession>A0A7C3PS76</accession>
<dbReference type="OMA" id="APEGIWY"/>
<comment type="caution">
    <text evidence="1">The sequence shown here is derived from an EMBL/GenBank/DDBJ whole genome shotgun (WGS) entry which is preliminary data.</text>
</comment>
<proteinExistence type="predicted"/>
<gene>
    <name evidence="1" type="ORF">ENU78_08895</name>
</gene>
<reference evidence="1" key="1">
    <citation type="journal article" date="2020" name="mSystems">
        <title>Genome- and Community-Level Interaction Insights into Carbon Utilization and Element Cycling Functions of Hydrothermarchaeota in Hydrothermal Sediment.</title>
        <authorList>
            <person name="Zhou Z."/>
            <person name="Liu Y."/>
            <person name="Xu W."/>
            <person name="Pan J."/>
            <person name="Luo Z.H."/>
            <person name="Li M."/>
        </authorList>
    </citation>
    <scope>NUCLEOTIDE SEQUENCE [LARGE SCALE GENOMIC DNA]</scope>
    <source>
        <strain evidence="1">SpSt-70</strain>
    </source>
</reference>
<evidence type="ECO:0000313" key="1">
    <source>
        <dbReference type="EMBL" id="HGK24520.1"/>
    </source>
</evidence>
<dbReference type="EMBL" id="DTDV01000023">
    <property type="protein sequence ID" value="HGK24520.1"/>
    <property type="molecule type" value="Genomic_DNA"/>
</dbReference>